<protein>
    <submittedName>
        <fullName evidence="1">Uncharacterized protein</fullName>
    </submittedName>
</protein>
<evidence type="ECO:0000313" key="2">
    <source>
        <dbReference type="Proteomes" id="UP000828941"/>
    </source>
</evidence>
<organism evidence="1 2">
    <name type="scientific">Bauhinia variegata</name>
    <name type="common">Purple orchid tree</name>
    <name type="synonym">Phanera variegata</name>
    <dbReference type="NCBI Taxonomy" id="167791"/>
    <lineage>
        <taxon>Eukaryota</taxon>
        <taxon>Viridiplantae</taxon>
        <taxon>Streptophyta</taxon>
        <taxon>Embryophyta</taxon>
        <taxon>Tracheophyta</taxon>
        <taxon>Spermatophyta</taxon>
        <taxon>Magnoliopsida</taxon>
        <taxon>eudicotyledons</taxon>
        <taxon>Gunneridae</taxon>
        <taxon>Pentapetalae</taxon>
        <taxon>rosids</taxon>
        <taxon>fabids</taxon>
        <taxon>Fabales</taxon>
        <taxon>Fabaceae</taxon>
        <taxon>Cercidoideae</taxon>
        <taxon>Cercideae</taxon>
        <taxon>Bauhiniinae</taxon>
        <taxon>Bauhinia</taxon>
    </lineage>
</organism>
<reference evidence="1 2" key="1">
    <citation type="journal article" date="2022" name="DNA Res.">
        <title>Chromosomal-level genome assembly of the orchid tree Bauhinia variegata (Leguminosae; Cercidoideae) supports the allotetraploid origin hypothesis of Bauhinia.</title>
        <authorList>
            <person name="Zhong Y."/>
            <person name="Chen Y."/>
            <person name="Zheng D."/>
            <person name="Pang J."/>
            <person name="Liu Y."/>
            <person name="Luo S."/>
            <person name="Meng S."/>
            <person name="Qian L."/>
            <person name="Wei D."/>
            <person name="Dai S."/>
            <person name="Zhou R."/>
        </authorList>
    </citation>
    <scope>NUCLEOTIDE SEQUENCE [LARGE SCALE GENOMIC DNA]</scope>
    <source>
        <strain evidence="1">BV-YZ2020</strain>
    </source>
</reference>
<comment type="caution">
    <text evidence="1">The sequence shown here is derived from an EMBL/GenBank/DDBJ whole genome shotgun (WGS) entry which is preliminary data.</text>
</comment>
<evidence type="ECO:0000313" key="1">
    <source>
        <dbReference type="EMBL" id="KAI4351102.1"/>
    </source>
</evidence>
<gene>
    <name evidence="1" type="ORF">L6164_005488</name>
</gene>
<proteinExistence type="predicted"/>
<dbReference type="EMBL" id="CM039428">
    <property type="protein sequence ID" value="KAI4351102.1"/>
    <property type="molecule type" value="Genomic_DNA"/>
</dbReference>
<keyword evidence="2" id="KW-1185">Reference proteome</keyword>
<dbReference type="Proteomes" id="UP000828941">
    <property type="component" value="Chromosome 3"/>
</dbReference>
<sequence>MAVSSRGRRELFPMEKKISERETSPERNRIWIQPKPKAAESKVSVIYYLSKDSHLEHPHLIEVPLSSSQGILCLKDVMNRLNFLRGQGMANMYSWSAKRSYKSGFVWQDLSENDFIYPCNANEYVLKGTKLIDPETCSSFRSYENGTVSPPIAKSESETNSSSTADADSPAVTSINSKNLSSENYQFYRAKPNREISGKLAVNASTQTEEKGRRRGIKREDDEEECEGNEGSLGFSMEGNCGGSRDIRDQTVENDRPSGRMKASTVLMQLIRCGSSKRFENCGFEKEEFAG</sequence>
<name>A0ACB9PQS1_BAUVA</name>
<accession>A0ACB9PQS1</accession>